<reference evidence="2 3" key="1">
    <citation type="submission" date="2020-02" db="EMBL/GenBank/DDBJ databases">
        <title>Comparative genome analysis reveals the metabolism and evolution of the thermophilic archaeal genus Metallosphaera.</title>
        <authorList>
            <person name="Jiang C."/>
        </authorList>
    </citation>
    <scope>NUCLEOTIDE SEQUENCE [LARGE SCALE GENOMIC DNA]</scope>
    <source>
        <strain evidence="2 3">Ric-A</strain>
    </source>
</reference>
<keyword evidence="1" id="KW-0472">Membrane</keyword>
<feature type="transmembrane region" description="Helical" evidence="1">
    <location>
        <begin position="430"/>
        <end position="452"/>
    </location>
</feature>
<evidence type="ECO:0000256" key="1">
    <source>
        <dbReference type="SAM" id="Phobius"/>
    </source>
</evidence>
<dbReference type="Proteomes" id="UP000509301">
    <property type="component" value="Chromosome"/>
</dbReference>
<proteinExistence type="predicted"/>
<dbReference type="KEGG" id="mten:GWK48_10440"/>
<dbReference type="GeneID" id="55642365"/>
<dbReference type="EMBL" id="CP049074">
    <property type="protein sequence ID" value="QKR00751.1"/>
    <property type="molecule type" value="Genomic_DNA"/>
</dbReference>
<name>A0A6N0P080_9CREN</name>
<dbReference type="AlphaFoldDB" id="A0A6N0P080"/>
<sequence>MKTGTVLLTLLLLSLVTSFVGHSQTPLELLNTFTLPGSPSRYFLDGDGVLLCTVQGSGLTSFATSKFGLYYVNASGNYSVLNASLLSGAYPVIFDNSSVYVSVLTFAPILLPNTSAFEDSSDVLVVSGGSVVRNQTFSSPTVAYPTGDQVVYIRYDVVLTSPFQSLGSNASLGSSVSKYVVVTDRGDFTVYNLIQLQEVGEDFLVLNGSAGGLRLPQVPGALNLRGYSPQNLTAFLLSGDLTSVLWERHFQGYLSGVAFGDYLAVSNGSSTLVLDSLSGKTLMEVPLGGVVGVVDATGGGALLYLQSPDLSMVRLLFLNLTDHSYRYLTSLRGQVVSSGEAGGVAFVSVEGVGSGPRVSLVLMNGSGHALGVYNFTGSNVTALYTGEYVYAVGFGSSSTVVQVFQVGNATHPSAPGTGSESGGTSSAQNVLGPVIALAVVVGVSSLAFYFVVKRRHR</sequence>
<organism evidence="2 3">
    <name type="scientific">Metallosphaera tengchongensis</name>
    <dbReference type="NCBI Taxonomy" id="1532350"/>
    <lineage>
        <taxon>Archaea</taxon>
        <taxon>Thermoproteota</taxon>
        <taxon>Thermoprotei</taxon>
        <taxon>Sulfolobales</taxon>
        <taxon>Sulfolobaceae</taxon>
        <taxon>Metallosphaera</taxon>
    </lineage>
</organism>
<accession>A0A6N0P080</accession>
<keyword evidence="1" id="KW-0812">Transmembrane</keyword>
<keyword evidence="1" id="KW-1133">Transmembrane helix</keyword>
<evidence type="ECO:0000313" key="3">
    <source>
        <dbReference type="Proteomes" id="UP000509301"/>
    </source>
</evidence>
<gene>
    <name evidence="2" type="ORF">GWK48_10440</name>
</gene>
<keyword evidence="3" id="KW-1185">Reference proteome</keyword>
<dbReference type="RefSeq" id="WP_174632074.1">
    <property type="nucleotide sequence ID" value="NZ_CP049074.1"/>
</dbReference>
<evidence type="ECO:0000313" key="2">
    <source>
        <dbReference type="EMBL" id="QKR00751.1"/>
    </source>
</evidence>
<protein>
    <submittedName>
        <fullName evidence="2">Uncharacterized protein</fullName>
    </submittedName>
</protein>